<organism evidence="2 3">
    <name type="scientific">Roseateles asaccharophilus</name>
    <dbReference type="NCBI Taxonomy" id="582607"/>
    <lineage>
        <taxon>Bacteria</taxon>
        <taxon>Pseudomonadati</taxon>
        <taxon>Pseudomonadota</taxon>
        <taxon>Betaproteobacteria</taxon>
        <taxon>Burkholderiales</taxon>
        <taxon>Sphaerotilaceae</taxon>
        <taxon>Roseateles</taxon>
    </lineage>
</organism>
<reference evidence="2 3" key="1">
    <citation type="submission" date="2019-03" db="EMBL/GenBank/DDBJ databases">
        <title>Genomic Encyclopedia of Type Strains, Phase IV (KMG-IV): sequencing the most valuable type-strain genomes for metagenomic binning, comparative biology and taxonomic classification.</title>
        <authorList>
            <person name="Goeker M."/>
        </authorList>
    </citation>
    <scope>NUCLEOTIDE SEQUENCE [LARGE SCALE GENOMIC DNA]</scope>
    <source>
        <strain evidence="2 3">DSM 25082</strain>
    </source>
</reference>
<dbReference type="RefSeq" id="WP_133603563.1">
    <property type="nucleotide sequence ID" value="NZ_JAUFPJ010000004.1"/>
</dbReference>
<accession>A0A4V3CJH1</accession>
<name>A0A4V3CJH1_9BURK</name>
<keyword evidence="1" id="KW-0175">Coiled coil</keyword>
<protein>
    <submittedName>
        <fullName evidence="2">Uncharacterized protein</fullName>
    </submittedName>
</protein>
<comment type="caution">
    <text evidence="2">The sequence shown here is derived from an EMBL/GenBank/DDBJ whole genome shotgun (WGS) entry which is preliminary data.</text>
</comment>
<dbReference type="EMBL" id="SNXE01000004">
    <property type="protein sequence ID" value="TDP09584.1"/>
    <property type="molecule type" value="Genomic_DNA"/>
</dbReference>
<keyword evidence="3" id="KW-1185">Reference proteome</keyword>
<sequence>MMSAIEELNARAKALESLAERQAQAAERQAHALEKMAQCVCVVALAKLAETGQDSDDTTRVFRNAADFVRAGK</sequence>
<feature type="coiled-coil region" evidence="1">
    <location>
        <begin position="5"/>
        <end position="36"/>
    </location>
</feature>
<evidence type="ECO:0000313" key="3">
    <source>
        <dbReference type="Proteomes" id="UP000295357"/>
    </source>
</evidence>
<proteinExistence type="predicted"/>
<gene>
    <name evidence="2" type="ORF">DFR39_104145</name>
</gene>
<evidence type="ECO:0000256" key="1">
    <source>
        <dbReference type="SAM" id="Coils"/>
    </source>
</evidence>
<evidence type="ECO:0000313" key="2">
    <source>
        <dbReference type="EMBL" id="TDP09584.1"/>
    </source>
</evidence>
<dbReference type="AlphaFoldDB" id="A0A4V3CJH1"/>
<dbReference type="Proteomes" id="UP000295357">
    <property type="component" value="Unassembled WGS sequence"/>
</dbReference>